<comment type="similarity">
    <text evidence="2">Belongs to the GerABKC lipoprotein family.</text>
</comment>
<dbReference type="Proteomes" id="UP000266482">
    <property type="component" value="Unassembled WGS sequence"/>
</dbReference>
<proteinExistence type="inferred from homology"/>
<dbReference type="InterPro" id="IPR038501">
    <property type="entry name" value="Spore_GerAC_C_sf"/>
</dbReference>
<dbReference type="InterPro" id="IPR008844">
    <property type="entry name" value="Spore_GerAC-like"/>
</dbReference>
<evidence type="ECO:0000256" key="7">
    <source>
        <dbReference type="ARBA" id="ARBA00023288"/>
    </source>
</evidence>
<dbReference type="EMBL" id="QXQA01000016">
    <property type="protein sequence ID" value="RIX50071.1"/>
    <property type="molecule type" value="Genomic_DNA"/>
</dbReference>
<dbReference type="Gene3D" id="3.30.300.210">
    <property type="entry name" value="Nutrient germinant receptor protein C, domain 3"/>
    <property type="match status" value="1"/>
</dbReference>
<keyword evidence="5" id="KW-0472">Membrane</keyword>
<dbReference type="Pfam" id="PF05504">
    <property type="entry name" value="Spore_GerAC"/>
    <property type="match status" value="1"/>
</dbReference>
<dbReference type="InterPro" id="IPR046953">
    <property type="entry name" value="Spore_GerAC-like_C"/>
</dbReference>
<dbReference type="GO" id="GO:0016020">
    <property type="term" value="C:membrane"/>
    <property type="evidence" value="ECO:0007669"/>
    <property type="project" value="UniProtKB-SubCell"/>
</dbReference>
<evidence type="ECO:0000259" key="8">
    <source>
        <dbReference type="Pfam" id="PF05504"/>
    </source>
</evidence>
<keyword evidence="11" id="KW-1185">Reference proteome</keyword>
<keyword evidence="3" id="KW-0309">Germination</keyword>
<dbReference type="Pfam" id="PF25198">
    <property type="entry name" value="Spore_GerAC_N"/>
    <property type="match status" value="1"/>
</dbReference>
<keyword evidence="7" id="KW-0449">Lipoprotein</keyword>
<comment type="caution">
    <text evidence="10">The sequence shown here is derived from an EMBL/GenBank/DDBJ whole genome shotgun (WGS) entry which is preliminary data.</text>
</comment>
<evidence type="ECO:0000256" key="6">
    <source>
        <dbReference type="ARBA" id="ARBA00023139"/>
    </source>
</evidence>
<evidence type="ECO:0000256" key="3">
    <source>
        <dbReference type="ARBA" id="ARBA00022544"/>
    </source>
</evidence>
<keyword evidence="6" id="KW-0564">Palmitate</keyword>
<keyword evidence="4" id="KW-0732">Signal</keyword>
<evidence type="ECO:0000313" key="11">
    <source>
        <dbReference type="Proteomes" id="UP000266482"/>
    </source>
</evidence>
<dbReference type="PROSITE" id="PS51257">
    <property type="entry name" value="PROKAR_LIPOPROTEIN"/>
    <property type="match status" value="1"/>
</dbReference>
<feature type="domain" description="Spore germination protein N-terminal" evidence="9">
    <location>
        <begin position="21"/>
        <end position="192"/>
    </location>
</feature>
<gene>
    <name evidence="10" type="ORF">D3P08_21195</name>
</gene>
<evidence type="ECO:0000256" key="2">
    <source>
        <dbReference type="ARBA" id="ARBA00007886"/>
    </source>
</evidence>
<organism evidence="10 11">
    <name type="scientific">Paenibacillus nanensis</name>
    <dbReference type="NCBI Taxonomy" id="393251"/>
    <lineage>
        <taxon>Bacteria</taxon>
        <taxon>Bacillati</taxon>
        <taxon>Bacillota</taxon>
        <taxon>Bacilli</taxon>
        <taxon>Bacillales</taxon>
        <taxon>Paenibacillaceae</taxon>
        <taxon>Paenibacillus</taxon>
    </lineage>
</organism>
<dbReference type="RefSeq" id="WP_119602120.1">
    <property type="nucleotide sequence ID" value="NZ_QXQA01000016.1"/>
</dbReference>
<evidence type="ECO:0000256" key="4">
    <source>
        <dbReference type="ARBA" id="ARBA00022729"/>
    </source>
</evidence>
<dbReference type="InterPro" id="IPR057336">
    <property type="entry name" value="GerAC_N"/>
</dbReference>
<dbReference type="NCBIfam" id="TIGR02887">
    <property type="entry name" value="spore_ger_x_C"/>
    <property type="match status" value="1"/>
</dbReference>
<evidence type="ECO:0000256" key="1">
    <source>
        <dbReference type="ARBA" id="ARBA00004635"/>
    </source>
</evidence>
<evidence type="ECO:0000256" key="5">
    <source>
        <dbReference type="ARBA" id="ARBA00023136"/>
    </source>
</evidence>
<dbReference type="PANTHER" id="PTHR35789">
    <property type="entry name" value="SPORE GERMINATION PROTEIN B3"/>
    <property type="match status" value="1"/>
</dbReference>
<evidence type="ECO:0000259" key="9">
    <source>
        <dbReference type="Pfam" id="PF25198"/>
    </source>
</evidence>
<dbReference type="OrthoDB" id="2433998at2"/>
<feature type="domain" description="Spore germination GerAC-like C-terminal" evidence="8">
    <location>
        <begin position="202"/>
        <end position="360"/>
    </location>
</feature>
<sequence>MNRLLLIGAMILFISGCSGFKDIDKRYFVVGIGVDRTENEQKPYRVTLKLGIPSAKIQPGATNKFELVSEDAASIQEAVRLIKSKVDKELDFGHAKIILFGKTLVSQSIREPLDWFLRRRDIQLIGLVAVGDPSAREILNTSPKSERLPANSLILSLAEEGTESSYIVTESLSDFHRRLTEKGKDPYMPVIRPRNNSYVINQAAVLDKERMVGILTPDQTRVFNELIRKHVQFEFKTVTPKLRYNIAVQNYRIKYKLLHLHSSEPTIQITIKIKGEVEESTAPLFQEDWNKLEELSEEQMRERFVKVLTYLQSKKVDPVGFGLRYRAMGYISEEDWEAWQTLYPRAKFDVRVHIKIIDTGVIK</sequence>
<evidence type="ECO:0000313" key="10">
    <source>
        <dbReference type="EMBL" id="RIX50071.1"/>
    </source>
</evidence>
<dbReference type="GO" id="GO:0009847">
    <property type="term" value="P:spore germination"/>
    <property type="evidence" value="ECO:0007669"/>
    <property type="project" value="InterPro"/>
</dbReference>
<reference evidence="10 11" key="1">
    <citation type="submission" date="2018-09" db="EMBL/GenBank/DDBJ databases">
        <title>Paenibacillus aracenensis nov. sp. isolated from a cave in southern Spain.</title>
        <authorList>
            <person name="Jurado V."/>
            <person name="Gutierrez-Patricio S."/>
            <person name="Gonzalez-Pimentel J.L."/>
            <person name="Miller A.Z."/>
            <person name="Laiz L."/>
            <person name="Saiz-Jimenez C."/>
        </authorList>
    </citation>
    <scope>NUCLEOTIDE SEQUENCE [LARGE SCALE GENOMIC DNA]</scope>
    <source>
        <strain evidence="10 11">DSM 22867</strain>
    </source>
</reference>
<name>A0A3A1URL4_9BACL</name>
<comment type="subcellular location">
    <subcellularLocation>
        <location evidence="1">Membrane</location>
        <topology evidence="1">Lipid-anchor</topology>
    </subcellularLocation>
</comment>
<accession>A0A3A1URL4</accession>
<dbReference type="AlphaFoldDB" id="A0A3A1URL4"/>
<dbReference type="PANTHER" id="PTHR35789:SF1">
    <property type="entry name" value="SPORE GERMINATION PROTEIN B3"/>
    <property type="match status" value="1"/>
</dbReference>
<protein>
    <submittedName>
        <fullName evidence="10">Ger(X)C family spore germination protein</fullName>
    </submittedName>
</protein>